<dbReference type="PANTHER" id="PTHR43611:SF3">
    <property type="entry name" value="FLAVIN MONONUCLEOTIDE HYDROLASE 1, CHLOROPLATIC"/>
    <property type="match status" value="1"/>
</dbReference>
<dbReference type="SFLD" id="SFLDG01129">
    <property type="entry name" value="C1.5:_HAD__Beta-PGM__Phosphata"/>
    <property type="match status" value="1"/>
</dbReference>
<dbReference type="InterPro" id="IPR041492">
    <property type="entry name" value="HAD_2"/>
</dbReference>
<dbReference type="InterPro" id="IPR023198">
    <property type="entry name" value="PGP-like_dom2"/>
</dbReference>
<accession>A0A5J6LAS1</accession>
<evidence type="ECO:0000313" key="2">
    <source>
        <dbReference type="Proteomes" id="UP000325606"/>
    </source>
</evidence>
<organism evidence="1 2">
    <name type="scientific">Nitrincola iocasae</name>
    <dbReference type="NCBI Taxonomy" id="2614693"/>
    <lineage>
        <taxon>Bacteria</taxon>
        <taxon>Pseudomonadati</taxon>
        <taxon>Pseudomonadota</taxon>
        <taxon>Gammaproteobacteria</taxon>
        <taxon>Oceanospirillales</taxon>
        <taxon>Oceanospirillaceae</taxon>
        <taxon>Nitrincola</taxon>
    </lineage>
</organism>
<sequence>MEACLKDTIMLDLDGVIRHWSDVEVNNAERELGIAVGTLYSFASSQELSSLATIGAISHDEWCGRIRTALSSEYDENIAEQLVSAWYTASCEIDFTLLDKIKRLAPMSKLVLVTNATSRLTADLDKVNLLSRFDVVVNSSTIGVAKPDPKFFEKALALSESQAAHTVFVDDKLSNVHAASSLGIESFHHQSVVDTLEFIRKRFTSTAV</sequence>
<dbReference type="AlphaFoldDB" id="A0A5J6LAS1"/>
<dbReference type="KEGG" id="nik:F5I99_01995"/>
<dbReference type="EMBL" id="CP044222">
    <property type="protein sequence ID" value="QEW05362.1"/>
    <property type="molecule type" value="Genomic_DNA"/>
</dbReference>
<dbReference type="Pfam" id="PF13419">
    <property type="entry name" value="HAD_2"/>
    <property type="match status" value="1"/>
</dbReference>
<dbReference type="InterPro" id="IPR023214">
    <property type="entry name" value="HAD_sf"/>
</dbReference>
<evidence type="ECO:0000313" key="1">
    <source>
        <dbReference type="EMBL" id="QEW05362.1"/>
    </source>
</evidence>
<dbReference type="SUPFAM" id="SSF56784">
    <property type="entry name" value="HAD-like"/>
    <property type="match status" value="1"/>
</dbReference>
<name>A0A5J6LAS1_9GAMM</name>
<proteinExistence type="predicted"/>
<reference evidence="1 2" key="1">
    <citation type="submission" date="2019-09" db="EMBL/GenBank/DDBJ databases">
        <title>Nitrincola iocasae sp. nov., a bacterium isolated from the sediment collected at a cold seep field in South China Sea.</title>
        <authorList>
            <person name="Zhang H."/>
            <person name="Wang H."/>
            <person name="Li C."/>
        </authorList>
    </citation>
    <scope>NUCLEOTIDE SEQUENCE [LARGE SCALE GENOMIC DNA]</scope>
    <source>
        <strain evidence="1 2">KXZD1103</strain>
    </source>
</reference>
<dbReference type="InterPro" id="IPR036412">
    <property type="entry name" value="HAD-like_sf"/>
</dbReference>
<dbReference type="NCBIfam" id="TIGR01509">
    <property type="entry name" value="HAD-SF-IA-v3"/>
    <property type="match status" value="1"/>
</dbReference>
<keyword evidence="2" id="KW-1185">Reference proteome</keyword>
<dbReference type="Proteomes" id="UP000325606">
    <property type="component" value="Chromosome"/>
</dbReference>
<dbReference type="Gene3D" id="3.40.50.1000">
    <property type="entry name" value="HAD superfamily/HAD-like"/>
    <property type="match status" value="1"/>
</dbReference>
<dbReference type="Gene3D" id="1.10.150.240">
    <property type="entry name" value="Putative phosphatase, domain 2"/>
    <property type="match status" value="1"/>
</dbReference>
<gene>
    <name evidence="1" type="ORF">F5I99_01995</name>
</gene>
<protein>
    <submittedName>
        <fullName evidence="1">HAD-IA family hydrolase</fullName>
    </submittedName>
</protein>
<dbReference type="PANTHER" id="PTHR43611">
    <property type="entry name" value="ALPHA-D-GLUCOSE 1-PHOSPHATE PHOSPHATASE"/>
    <property type="match status" value="1"/>
</dbReference>
<dbReference type="InterPro" id="IPR006439">
    <property type="entry name" value="HAD-SF_hydro_IA"/>
</dbReference>
<dbReference type="SFLD" id="SFLDS00003">
    <property type="entry name" value="Haloacid_Dehalogenase"/>
    <property type="match status" value="1"/>
</dbReference>
<keyword evidence="1" id="KW-0378">Hydrolase</keyword>
<dbReference type="GO" id="GO:0016787">
    <property type="term" value="F:hydrolase activity"/>
    <property type="evidence" value="ECO:0007669"/>
    <property type="project" value="UniProtKB-KW"/>
</dbReference>